<evidence type="ECO:0000256" key="1">
    <source>
        <dbReference type="SAM" id="Phobius"/>
    </source>
</evidence>
<keyword evidence="1" id="KW-0472">Membrane</keyword>
<evidence type="ECO:0000313" key="3">
    <source>
        <dbReference type="Proteomes" id="UP000292027"/>
    </source>
</evidence>
<gene>
    <name evidence="2" type="ORF">EV645_1069</name>
</gene>
<feature type="transmembrane region" description="Helical" evidence="1">
    <location>
        <begin position="20"/>
        <end position="41"/>
    </location>
</feature>
<dbReference type="EMBL" id="SHKR01000011">
    <property type="protein sequence ID" value="RZU18869.1"/>
    <property type="molecule type" value="Genomic_DNA"/>
</dbReference>
<keyword evidence="1" id="KW-1133">Transmembrane helix</keyword>
<name>A0A4Q7X8Q3_9ACTN</name>
<sequence>MVELHRNGRVEFPLRRSAAWLLICPLLFTTAIVAGTVPDMLDSGWPVLGWLLIVGYVGVAGLLAWQLVTQRPAIVVDRRGIHCGRRRFIAWSEISSIGPVSGPKLARHLLVFPKDVWAKNLALSQQNVNDLQTFRAWLDELLAEQRRSATPEGQKWQ</sequence>
<protein>
    <recommendedName>
        <fullName evidence="4">PH domain-containing protein</fullName>
    </recommendedName>
</protein>
<evidence type="ECO:0008006" key="4">
    <source>
        <dbReference type="Google" id="ProtNLM"/>
    </source>
</evidence>
<reference evidence="2 3" key="1">
    <citation type="journal article" date="2015" name="Stand. Genomic Sci.">
        <title>Genomic Encyclopedia of Bacterial and Archaeal Type Strains, Phase III: the genomes of soil and plant-associated and newly described type strains.</title>
        <authorList>
            <person name="Whitman W.B."/>
            <person name="Woyke T."/>
            <person name="Klenk H.P."/>
            <person name="Zhou Y."/>
            <person name="Lilburn T.G."/>
            <person name="Beck B.J."/>
            <person name="De Vos P."/>
            <person name="Vandamme P."/>
            <person name="Eisen J.A."/>
            <person name="Garrity G."/>
            <person name="Hugenholtz P."/>
            <person name="Kyrpides N.C."/>
        </authorList>
    </citation>
    <scope>NUCLEOTIDE SEQUENCE [LARGE SCALE GENOMIC DNA]</scope>
    <source>
        <strain evidence="2 3">VKM Ac-2540</strain>
    </source>
</reference>
<comment type="caution">
    <text evidence="2">The sequence shown here is derived from an EMBL/GenBank/DDBJ whole genome shotgun (WGS) entry which is preliminary data.</text>
</comment>
<organism evidence="2 3">
    <name type="scientific">Kribbella rubisoli</name>
    <dbReference type="NCBI Taxonomy" id="3075929"/>
    <lineage>
        <taxon>Bacteria</taxon>
        <taxon>Bacillati</taxon>
        <taxon>Actinomycetota</taxon>
        <taxon>Actinomycetes</taxon>
        <taxon>Propionibacteriales</taxon>
        <taxon>Kribbellaceae</taxon>
        <taxon>Kribbella</taxon>
    </lineage>
</organism>
<keyword evidence="1" id="KW-0812">Transmembrane</keyword>
<dbReference type="AlphaFoldDB" id="A0A4Q7X8Q3"/>
<feature type="transmembrane region" description="Helical" evidence="1">
    <location>
        <begin position="47"/>
        <end position="68"/>
    </location>
</feature>
<evidence type="ECO:0000313" key="2">
    <source>
        <dbReference type="EMBL" id="RZU18869.1"/>
    </source>
</evidence>
<proteinExistence type="predicted"/>
<accession>A0A4Q7X8Q3</accession>
<dbReference type="Proteomes" id="UP000292027">
    <property type="component" value="Unassembled WGS sequence"/>
</dbReference>
<keyword evidence="3" id="KW-1185">Reference proteome</keyword>